<comment type="caution">
    <text evidence="4">The sequence shown here is derived from an EMBL/GenBank/DDBJ whole genome shotgun (WGS) entry which is preliminary data.</text>
</comment>
<dbReference type="GO" id="GO:0003723">
    <property type="term" value="F:RNA binding"/>
    <property type="evidence" value="ECO:0007669"/>
    <property type="project" value="UniProtKB-UniRule"/>
</dbReference>
<evidence type="ECO:0000313" key="4">
    <source>
        <dbReference type="EMBL" id="KAG9681243.1"/>
    </source>
</evidence>
<dbReference type="SUPFAM" id="SSF54928">
    <property type="entry name" value="RNA-binding domain, RBD"/>
    <property type="match status" value="1"/>
</dbReference>
<evidence type="ECO:0000259" key="3">
    <source>
        <dbReference type="PROSITE" id="PS50102"/>
    </source>
</evidence>
<feature type="compositionally biased region" description="Polar residues" evidence="2">
    <location>
        <begin position="630"/>
        <end position="640"/>
    </location>
</feature>
<evidence type="ECO:0000313" key="5">
    <source>
        <dbReference type="Proteomes" id="UP000779574"/>
    </source>
</evidence>
<feature type="region of interest" description="Disordered" evidence="2">
    <location>
        <begin position="788"/>
        <end position="833"/>
    </location>
</feature>
<feature type="compositionally biased region" description="Basic and acidic residues" evidence="2">
    <location>
        <begin position="681"/>
        <end position="700"/>
    </location>
</feature>
<feature type="region of interest" description="Disordered" evidence="2">
    <location>
        <begin position="1324"/>
        <end position="1358"/>
    </location>
</feature>
<reference evidence="4" key="1">
    <citation type="journal article" date="2021" name="J Fungi (Basel)">
        <title>Virulence traits and population genomics of the black yeast Aureobasidium melanogenum.</title>
        <authorList>
            <person name="Cernosa A."/>
            <person name="Sun X."/>
            <person name="Gostincar C."/>
            <person name="Fang C."/>
            <person name="Gunde-Cimerman N."/>
            <person name="Song Z."/>
        </authorList>
    </citation>
    <scope>NUCLEOTIDE SEQUENCE</scope>
    <source>
        <strain evidence="4">EXF-9911</strain>
    </source>
</reference>
<feature type="compositionally biased region" description="Polar residues" evidence="2">
    <location>
        <begin position="347"/>
        <end position="362"/>
    </location>
</feature>
<protein>
    <recommendedName>
        <fullName evidence="3">RRM domain-containing protein</fullName>
    </recommendedName>
</protein>
<dbReference type="InterPro" id="IPR012677">
    <property type="entry name" value="Nucleotide-bd_a/b_plait_sf"/>
</dbReference>
<feature type="compositionally biased region" description="Polar residues" evidence="2">
    <location>
        <begin position="1324"/>
        <end position="1334"/>
    </location>
</feature>
<feature type="compositionally biased region" description="Basic and acidic residues" evidence="2">
    <location>
        <begin position="856"/>
        <end position="871"/>
    </location>
</feature>
<name>A0A9P8E6V3_AURME</name>
<dbReference type="InterPro" id="IPR035979">
    <property type="entry name" value="RBD_domain_sf"/>
</dbReference>
<feature type="region of interest" description="Disordered" evidence="2">
    <location>
        <begin position="293"/>
        <end position="413"/>
    </location>
</feature>
<keyword evidence="1" id="KW-0694">RNA-binding</keyword>
<feature type="compositionally biased region" description="Polar residues" evidence="2">
    <location>
        <begin position="370"/>
        <end position="379"/>
    </location>
</feature>
<dbReference type="OrthoDB" id="3538943at2759"/>
<evidence type="ECO:0000256" key="1">
    <source>
        <dbReference type="PROSITE-ProRule" id="PRU00176"/>
    </source>
</evidence>
<feature type="domain" description="RRM" evidence="3">
    <location>
        <begin position="954"/>
        <end position="1023"/>
    </location>
</feature>
<accession>A0A9P8E6V3</accession>
<feature type="region of interest" description="Disordered" evidence="2">
    <location>
        <begin position="486"/>
        <end position="776"/>
    </location>
</feature>
<feature type="compositionally biased region" description="Polar residues" evidence="2">
    <location>
        <begin position="509"/>
        <end position="530"/>
    </location>
</feature>
<feature type="compositionally biased region" description="Pro residues" evidence="2">
    <location>
        <begin position="555"/>
        <end position="566"/>
    </location>
</feature>
<gene>
    <name evidence="4" type="ORF">KCU76_g14629</name>
</gene>
<feature type="compositionally biased region" description="Polar residues" evidence="2">
    <location>
        <begin position="1195"/>
        <end position="1204"/>
    </location>
</feature>
<dbReference type="InterPro" id="IPR000504">
    <property type="entry name" value="RRM_dom"/>
</dbReference>
<sequence length="1928" mass="214796">MTSWLGSTVSDKLAEALVYKTAKHHGIKPEPSLLLDVMENGSGLKVRVNMPSVSLHVLKVQGSVLTVTDGAVSIQARLSSLCKERFQNQYSPSLSFIEKKSITSTISDITHTSLGPLNSRIQLLLSSLTISHNPLDLSDPRADRITPAHTVDKIRTYLIQLQQLHQSASATEPPTADDDTVSALVPTDASDVEMVEAPLNAPNAAERTTPLKRPHALSSPNHPSSHRVVKPRIDNEDQDVIVQTGINLQQPVQLQSNDSQERNRLLSLIQKNSGARVSATDREQALRLGGFMSAQMAPPPVPAAGTSNVQPQPLSQPASQSTSQTFESQIPMADTPVVESAGRDTYPKNTSVVQSESGNMSLDTRPRIHQPNNTPTSAQPEPLEATQSSLPRVPPPRAPLPSQSEALAASLTTSSSHLLDTSSSSIQGSLHRAPPALMIKYVRRSIPENQSKLLEKYSSWWPPRPGTTFPHPNVPLEVLNKVEEAAERRAAKQKDEEREMQLQEESERASSSNALPVTQGTQDTFLSWESSPEHHTLPRSRMDTLRRSTNFMNPEPLPTKLPPGELPPDSSAEDHMQVDEPEVDESLDPLPSSPPSGSVSQKSYASELDALAPPQLNLRQLPEYPLGSPEENTSRSNSDTQPDKSALLDPSAKSISHNGFRSERDVRTSSPTLEVAASPQPRKEPEKEPKMLSQRPEHDGPSVSQNTRHIKAALSMDDRPEVEDDTVMDDQLQANNASAVDRQEGHIVSESLKPQPRRDRRTSWGLSESAETIEQRQARMKREFFEQRRKTTAHNTNSNTTSVSRPTAQFSDENGMSLGVSDTNAEMQSDPMEVDEPALDTAKLADLSAADRAEIIDQWRRQSSQKDDRSVSETSSTGKHPESAAPGPNISDHAVSGPSVTEPAALKVTAPESPVLSVRSLPSKPSRNADVQIHDSSLQTRQQIKKGLFGEPSRALWVGSLPEDIDNRQLEKLFAEFNPTSVSAKNQSGFVNFANADTAWRAFEAKHNSPFDGKLIVCKFTAPRGPVPVDEFSDRRPVPDPGRLMIPTSTPAQSTVNKSPALTVDDLFRQLVSKRNFKGNRTAFETLCKDLHTSSDVPPPQWDNYVVLQPAEYLPWASRTIANGGKVVDYGTYWRDHLHKTAKPDLDLVLTPDRLDTIFNKTRGVESPPIRSSVPVTPQTTPGARRPMPPPVQETPLSASSHTSRAVADDLRRSIVERNAQSTTNTPRDVASKQPHPFSDHPEPLRTSKWLRQNFTRDPKGRIVQQKLYQMYKEAFSNASVPLMLGGPFIKHVFNTFPGQTTSAPDEQGNKVFYCAGLRIKSPTRSTATGTGTSEFKIRGTSAPVSGGRDDHKGPSIEKISSIRGGTTRREISVAAASSCSYKGTEGMVLDLDAGSENPEYSEFFRKYRALGNVTKKELNLQEILGEHPFPELKNYSGIPAYQDACHWHGSDPILSSLSVGSLARFGAINVDPRTDLLAVPIYPAVDESLKNKHFDPQGTVNYNDAQFHPIFRRKNFPSMDDYDYELLKPVLKVATELLSSFDTLGFFKGLSSAWKFLGTPEEQYRLGKGMMWRFSPRNIGSWDEAMETIQQLRELGDYITWGYDDYRSAHKQASMCTYQDPTKPIYPEGRVFFRQQGYCTEICMSTSFRDALRRKHRVEDIHPELDQYAADLRIRFYMAMTMVHETAHAFHNVFNPTAHFQKHEPFMNDSRVAELGYAITKHLFGNVIQIAGANPEHLGVPFGFYFFDWPDSANRGLQKIMRYSLAKAGVHTHTYYVLPMSYVLKVLHPQFWTDEVMRYGTIASLRPPKDLATPLDFHSEAYKDHLRNLAAHTRPWEFVKDLNMKYFPLTWDLIDRFDTEANVSGNVVSPLNADPRFDAVVRRNELRTFIRKTKLRKMREKEKKMDKKKKKPLDVLRKNKGSKVMKV</sequence>
<organism evidence="4 5">
    <name type="scientific">Aureobasidium melanogenum</name>
    <name type="common">Aureobasidium pullulans var. melanogenum</name>
    <dbReference type="NCBI Taxonomy" id="46634"/>
    <lineage>
        <taxon>Eukaryota</taxon>
        <taxon>Fungi</taxon>
        <taxon>Dikarya</taxon>
        <taxon>Ascomycota</taxon>
        <taxon>Pezizomycotina</taxon>
        <taxon>Dothideomycetes</taxon>
        <taxon>Dothideomycetidae</taxon>
        <taxon>Dothideales</taxon>
        <taxon>Saccotheciaceae</taxon>
        <taxon>Aureobasidium</taxon>
    </lineage>
</organism>
<reference evidence="4" key="2">
    <citation type="submission" date="2021-08" db="EMBL/GenBank/DDBJ databases">
        <authorList>
            <person name="Gostincar C."/>
            <person name="Sun X."/>
            <person name="Song Z."/>
            <person name="Gunde-Cimerman N."/>
        </authorList>
    </citation>
    <scope>NUCLEOTIDE SEQUENCE</scope>
    <source>
        <strain evidence="4">EXF-9911</strain>
    </source>
</reference>
<dbReference type="SMART" id="SM00360">
    <property type="entry name" value="RRM"/>
    <property type="match status" value="1"/>
</dbReference>
<dbReference type="Proteomes" id="UP000779574">
    <property type="component" value="Unassembled WGS sequence"/>
</dbReference>
<feature type="region of interest" description="Disordered" evidence="2">
    <location>
        <begin position="202"/>
        <end position="229"/>
    </location>
</feature>
<feature type="region of interest" description="Disordered" evidence="2">
    <location>
        <begin position="1899"/>
        <end position="1928"/>
    </location>
</feature>
<feature type="compositionally biased region" description="Basic and acidic residues" evidence="2">
    <location>
        <begin position="486"/>
        <end position="508"/>
    </location>
</feature>
<feature type="non-terminal residue" evidence="4">
    <location>
        <position position="1928"/>
    </location>
</feature>
<dbReference type="Gene3D" id="1.10.10.10">
    <property type="entry name" value="Winged helix-like DNA-binding domain superfamily/Winged helix DNA-binding domain"/>
    <property type="match status" value="1"/>
</dbReference>
<dbReference type="Gene3D" id="3.30.70.330">
    <property type="match status" value="1"/>
</dbReference>
<feature type="compositionally biased region" description="Low complexity" evidence="2">
    <location>
        <begin position="793"/>
        <end position="807"/>
    </location>
</feature>
<evidence type="ECO:0000256" key="2">
    <source>
        <dbReference type="SAM" id="MobiDB-lite"/>
    </source>
</evidence>
<feature type="compositionally biased region" description="Low complexity" evidence="2">
    <location>
        <begin position="400"/>
        <end position="413"/>
    </location>
</feature>
<feature type="compositionally biased region" description="Polar residues" evidence="2">
    <location>
        <begin position="1047"/>
        <end position="1057"/>
    </location>
</feature>
<feature type="compositionally biased region" description="Basic and acidic residues" evidence="2">
    <location>
        <begin position="1207"/>
        <end position="1216"/>
    </location>
</feature>
<feature type="region of interest" description="Disordered" evidence="2">
    <location>
        <begin position="856"/>
        <end position="938"/>
    </location>
</feature>
<feature type="compositionally biased region" description="Basic and acidic residues" evidence="2">
    <location>
        <begin position="531"/>
        <end position="546"/>
    </location>
</feature>
<dbReference type="PROSITE" id="PS50102">
    <property type="entry name" value="RRM"/>
    <property type="match status" value="1"/>
</dbReference>
<dbReference type="InterPro" id="IPR036388">
    <property type="entry name" value="WH-like_DNA-bd_sf"/>
</dbReference>
<feature type="compositionally biased region" description="Polar residues" evidence="2">
    <location>
        <begin position="808"/>
        <end position="827"/>
    </location>
</feature>
<feature type="region of interest" description="Disordered" evidence="2">
    <location>
        <begin position="1029"/>
        <end position="1057"/>
    </location>
</feature>
<proteinExistence type="predicted"/>
<feature type="compositionally biased region" description="Low complexity" evidence="2">
    <location>
        <begin position="310"/>
        <end position="324"/>
    </location>
</feature>
<feature type="region of interest" description="Disordered" evidence="2">
    <location>
        <begin position="1162"/>
        <end position="1254"/>
    </location>
</feature>
<dbReference type="Pfam" id="PF00076">
    <property type="entry name" value="RRM_1"/>
    <property type="match status" value="1"/>
</dbReference>
<dbReference type="EMBL" id="JAHFXF010000898">
    <property type="protein sequence ID" value="KAG9681243.1"/>
    <property type="molecule type" value="Genomic_DNA"/>
</dbReference>
<feature type="compositionally biased region" description="Basic residues" evidence="2">
    <location>
        <begin position="1919"/>
        <end position="1928"/>
    </location>
</feature>